<dbReference type="Pfam" id="PF16640">
    <property type="entry name" value="Big_3_5"/>
    <property type="match status" value="1"/>
</dbReference>
<protein>
    <submittedName>
        <fullName evidence="2">Transcriptional regulator, GntR family domain</fullName>
        <ecNumber evidence="2">2.6.1.1</ecNumber>
    </submittedName>
</protein>
<gene>
    <name evidence="2" type="ORF">KR76_13910</name>
</gene>
<dbReference type="OrthoDB" id="3739164at2"/>
<dbReference type="Proteomes" id="UP000030300">
    <property type="component" value="Chromosome"/>
</dbReference>
<evidence type="ECO:0000259" key="1">
    <source>
        <dbReference type="Pfam" id="PF16640"/>
    </source>
</evidence>
<dbReference type="AlphaFoldDB" id="A0A0A1DLT3"/>
<keyword evidence="3" id="KW-1185">Reference proteome</keyword>
<sequence>MNHWRSKVGALSAAALVMGTASALAAPAQAEPGDAPTTGHVIGWADGVQTSSYPAEGGPAGPWAELGDNGMGPNGVGAIREDGTVDMLAAAQPSAMSVPASVSAQRTVSLSVGGSRSIWAATADGSITKWGGSRGSIPDQTWTAEQLGGKAVAVTGGVYRVYAIVEASDGARSAVVIAFSPDPNGDLEGVVPVQNGSGTAVTDLVALGPVNRAPAGGYSTNTIALRADGSLVVLADGVGWSELRAAGDDPVVAFSSQAADGFDPLQTAATGTFITQSGKSYGFRLSAATGSAPQTFQSWQDDNFPGVPEGETLKEVNSTGDTAAGSPQFLLTEQGNVVAWSSEPQAGGSGPAPDVPLPAAMTGGDVLDIADGAYALVAGDATPPLEATSSPTVAGTARVGETLTGTPAAFNDASATVTNRWKANGTAIDGETGTTLALTAALQGQTITFESTATRGSDTLTSESTPTAPVAAAAAPLAVTSVPTIAGTAQVGQKLTGTPAVFNDGSATVTNQWKANGAVISGATGTTLTLTAAQQAKTITFESTATRGGDTLTSASAARGPVTAAPIVKVYPKRPTLKITKKPTSRKAGKATVVVARASAATPVPTGTVRVTLTKGKTKRVVTATLSGGQRAIKLPKLAKGKWRIQVSYLGDGRYHPYASAVTVLKVK</sequence>
<dbReference type="eggNOG" id="COG3942">
    <property type="taxonomic scope" value="Bacteria"/>
</dbReference>
<reference evidence="2 3" key="1">
    <citation type="journal article" date="2015" name="Genome Announc.">
        <title>Complete Genome Sequence of Steroid-Transforming Nocardioides simplex VKM Ac-2033D.</title>
        <authorList>
            <person name="Shtratnikova V.Y."/>
            <person name="Schelkunov M.I."/>
            <person name="Pekov Y.A."/>
            <person name="Fokina V.V."/>
            <person name="Logacheva M.D."/>
            <person name="Sokolov S.L."/>
            <person name="Bragin E.Y."/>
            <person name="Ashapkin V.V."/>
            <person name="Donova M.V."/>
        </authorList>
    </citation>
    <scope>NUCLEOTIDE SEQUENCE [LARGE SCALE GENOMIC DNA]</scope>
    <source>
        <strain evidence="2 3">VKM Ac-2033D</strain>
    </source>
</reference>
<dbReference type="GO" id="GO:0004069">
    <property type="term" value="F:L-aspartate:2-oxoglutarate aminotransferase activity"/>
    <property type="evidence" value="ECO:0007669"/>
    <property type="project" value="UniProtKB-EC"/>
</dbReference>
<feature type="domain" description="Bacterial Ig-like" evidence="1">
    <location>
        <begin position="580"/>
        <end position="666"/>
    </location>
</feature>
<evidence type="ECO:0000313" key="2">
    <source>
        <dbReference type="EMBL" id="AIY17572.1"/>
    </source>
</evidence>
<accession>A0A0A1DLT3</accession>
<keyword evidence="2" id="KW-0808">Transferase</keyword>
<dbReference type="Gene3D" id="2.60.40.2700">
    <property type="match status" value="2"/>
</dbReference>
<dbReference type="KEGG" id="psim:KR76_13910"/>
<dbReference type="GeneID" id="96609961"/>
<name>A0A0A1DLT3_NOCSI</name>
<keyword evidence="2" id="KW-0032">Aminotransferase</keyword>
<organism evidence="2 3">
    <name type="scientific">Nocardioides simplex</name>
    <name type="common">Arthrobacter simplex</name>
    <dbReference type="NCBI Taxonomy" id="2045"/>
    <lineage>
        <taxon>Bacteria</taxon>
        <taxon>Bacillati</taxon>
        <taxon>Actinomycetota</taxon>
        <taxon>Actinomycetes</taxon>
        <taxon>Propionibacteriales</taxon>
        <taxon>Nocardioidaceae</taxon>
        <taxon>Pimelobacter</taxon>
    </lineage>
</organism>
<dbReference type="InterPro" id="IPR032109">
    <property type="entry name" value="Big_3_5"/>
</dbReference>
<dbReference type="HOGENOM" id="CLU_410957_0_0_11"/>
<dbReference type="EC" id="2.6.1.1" evidence="2"/>
<dbReference type="STRING" id="2045.KR76_13910"/>
<dbReference type="EMBL" id="CP009896">
    <property type="protein sequence ID" value="AIY17572.1"/>
    <property type="molecule type" value="Genomic_DNA"/>
</dbReference>
<dbReference type="RefSeq" id="WP_038679046.1">
    <property type="nucleotide sequence ID" value="NZ_BJMC01000009.1"/>
</dbReference>
<proteinExistence type="predicted"/>
<evidence type="ECO:0000313" key="3">
    <source>
        <dbReference type="Proteomes" id="UP000030300"/>
    </source>
</evidence>